<protein>
    <submittedName>
        <fullName evidence="1">Uncharacterized protein</fullName>
    </submittedName>
</protein>
<dbReference type="Proteomes" id="UP001153269">
    <property type="component" value="Unassembled WGS sequence"/>
</dbReference>
<organism evidence="1 2">
    <name type="scientific">Pleuronectes platessa</name>
    <name type="common">European plaice</name>
    <dbReference type="NCBI Taxonomy" id="8262"/>
    <lineage>
        <taxon>Eukaryota</taxon>
        <taxon>Metazoa</taxon>
        <taxon>Chordata</taxon>
        <taxon>Craniata</taxon>
        <taxon>Vertebrata</taxon>
        <taxon>Euteleostomi</taxon>
        <taxon>Actinopterygii</taxon>
        <taxon>Neopterygii</taxon>
        <taxon>Teleostei</taxon>
        <taxon>Neoteleostei</taxon>
        <taxon>Acanthomorphata</taxon>
        <taxon>Carangaria</taxon>
        <taxon>Pleuronectiformes</taxon>
        <taxon>Pleuronectoidei</taxon>
        <taxon>Pleuronectidae</taxon>
        <taxon>Pleuronectes</taxon>
    </lineage>
</organism>
<evidence type="ECO:0000313" key="1">
    <source>
        <dbReference type="EMBL" id="CAB1453727.1"/>
    </source>
</evidence>
<dbReference type="AlphaFoldDB" id="A0A9N7VJ02"/>
<name>A0A9N7VJ02_PLEPL</name>
<accession>A0A9N7VJ02</accession>
<dbReference type="EMBL" id="CADEAL010004181">
    <property type="protein sequence ID" value="CAB1453727.1"/>
    <property type="molecule type" value="Genomic_DNA"/>
</dbReference>
<sequence>MSGGMSRQSHVCPRIVRPSDSREMSRRCLSLMKNEIVQVRRADNNRNLCGSLSRGVAPGMSIQEASTINNVLIAKSSRISLSFQGGGTLKYCAKRNPEDMNAFGSLKYFLELDFRAERADFKRL</sequence>
<proteinExistence type="predicted"/>
<gene>
    <name evidence="1" type="ORF">PLEPLA_LOCUS41487</name>
</gene>
<reference evidence="1" key="1">
    <citation type="submission" date="2020-03" db="EMBL/GenBank/DDBJ databases">
        <authorList>
            <person name="Weist P."/>
        </authorList>
    </citation>
    <scope>NUCLEOTIDE SEQUENCE</scope>
</reference>
<keyword evidence="2" id="KW-1185">Reference proteome</keyword>
<evidence type="ECO:0000313" key="2">
    <source>
        <dbReference type="Proteomes" id="UP001153269"/>
    </source>
</evidence>
<comment type="caution">
    <text evidence="1">The sequence shown here is derived from an EMBL/GenBank/DDBJ whole genome shotgun (WGS) entry which is preliminary data.</text>
</comment>